<dbReference type="Proteomes" id="UP000299102">
    <property type="component" value="Unassembled WGS sequence"/>
</dbReference>
<dbReference type="EMBL" id="BGZK01000210">
    <property type="protein sequence ID" value="GBP28685.1"/>
    <property type="molecule type" value="Genomic_DNA"/>
</dbReference>
<evidence type="ECO:0000313" key="3">
    <source>
        <dbReference type="Proteomes" id="UP000299102"/>
    </source>
</evidence>
<evidence type="ECO:0000313" key="2">
    <source>
        <dbReference type="EMBL" id="GBP28685.1"/>
    </source>
</evidence>
<sequence>MPVPVTLSILTPDCTLAPVGFCFEARSDRHCPHGLQVILMNVRALRSPRAQVLSGDGKSDDKRKRPIVVEGAARRSRFEPRLMMISGCPPRRTGRDRAAA</sequence>
<evidence type="ECO:0000256" key="1">
    <source>
        <dbReference type="SAM" id="MobiDB-lite"/>
    </source>
</evidence>
<dbReference type="AlphaFoldDB" id="A0A4C1UQH1"/>
<comment type="caution">
    <text evidence="2">The sequence shown here is derived from an EMBL/GenBank/DDBJ whole genome shotgun (WGS) entry which is preliminary data.</text>
</comment>
<accession>A0A4C1UQH1</accession>
<name>A0A4C1UQH1_EUMVA</name>
<gene>
    <name evidence="2" type="ORF">EVAR_19726_1</name>
</gene>
<feature type="region of interest" description="Disordered" evidence="1">
    <location>
        <begin position="50"/>
        <end position="71"/>
    </location>
</feature>
<proteinExistence type="predicted"/>
<reference evidence="2 3" key="1">
    <citation type="journal article" date="2019" name="Commun. Biol.">
        <title>The bagworm genome reveals a unique fibroin gene that provides high tensile strength.</title>
        <authorList>
            <person name="Kono N."/>
            <person name="Nakamura H."/>
            <person name="Ohtoshi R."/>
            <person name="Tomita M."/>
            <person name="Numata K."/>
            <person name="Arakawa K."/>
        </authorList>
    </citation>
    <scope>NUCLEOTIDE SEQUENCE [LARGE SCALE GENOMIC DNA]</scope>
</reference>
<organism evidence="2 3">
    <name type="scientific">Eumeta variegata</name>
    <name type="common">Bagworm moth</name>
    <name type="synonym">Eumeta japonica</name>
    <dbReference type="NCBI Taxonomy" id="151549"/>
    <lineage>
        <taxon>Eukaryota</taxon>
        <taxon>Metazoa</taxon>
        <taxon>Ecdysozoa</taxon>
        <taxon>Arthropoda</taxon>
        <taxon>Hexapoda</taxon>
        <taxon>Insecta</taxon>
        <taxon>Pterygota</taxon>
        <taxon>Neoptera</taxon>
        <taxon>Endopterygota</taxon>
        <taxon>Lepidoptera</taxon>
        <taxon>Glossata</taxon>
        <taxon>Ditrysia</taxon>
        <taxon>Tineoidea</taxon>
        <taxon>Psychidae</taxon>
        <taxon>Oiketicinae</taxon>
        <taxon>Eumeta</taxon>
    </lineage>
</organism>
<protein>
    <submittedName>
        <fullName evidence="2">Uncharacterized protein</fullName>
    </submittedName>
</protein>
<keyword evidence="3" id="KW-1185">Reference proteome</keyword>